<organism evidence="2 3">
    <name type="scientific">Ruminococcus intestinalis</name>
    <dbReference type="NCBI Taxonomy" id="2763066"/>
    <lineage>
        <taxon>Bacteria</taxon>
        <taxon>Bacillati</taxon>
        <taxon>Bacillota</taxon>
        <taxon>Clostridia</taxon>
        <taxon>Eubacteriales</taxon>
        <taxon>Oscillospiraceae</taxon>
        <taxon>Ruminococcus</taxon>
    </lineage>
</organism>
<reference evidence="2 3" key="1">
    <citation type="submission" date="2020-08" db="EMBL/GenBank/DDBJ databases">
        <title>Genome public.</title>
        <authorList>
            <person name="Liu C."/>
            <person name="Sun Q."/>
        </authorList>
    </citation>
    <scope>NUCLEOTIDE SEQUENCE [LARGE SCALE GENOMIC DNA]</scope>
    <source>
        <strain evidence="2 3">NSJ-71</strain>
    </source>
</reference>
<gene>
    <name evidence="2" type="ORF">H8R91_01135</name>
</gene>
<evidence type="ECO:0000313" key="3">
    <source>
        <dbReference type="Proteomes" id="UP000636755"/>
    </source>
</evidence>
<comment type="caution">
    <text evidence="2">The sequence shown here is derived from an EMBL/GenBank/DDBJ whole genome shotgun (WGS) entry which is preliminary data.</text>
</comment>
<dbReference type="InterPro" id="IPR021778">
    <property type="entry name" value="Se/S_carrier-like"/>
</dbReference>
<sequence length="75" mass="8543">MKKAVFVFGTLTYTQRGREALRRRGILTKIIRTPVQYRNGSCGYSLLVINRVDESVEILRAMNIPVQGVYPADLE</sequence>
<dbReference type="RefSeq" id="WP_186934548.1">
    <property type="nucleotide sequence ID" value="NZ_JACOPS010000001.1"/>
</dbReference>
<proteinExistence type="predicted"/>
<protein>
    <submittedName>
        <fullName evidence="2">DUF3343 domain-containing protein</fullName>
    </submittedName>
</protein>
<accession>A0ABR7HI05</accession>
<evidence type="ECO:0000259" key="1">
    <source>
        <dbReference type="Pfam" id="PF11823"/>
    </source>
</evidence>
<dbReference type="EMBL" id="JACOPS010000001">
    <property type="protein sequence ID" value="MBC5727149.1"/>
    <property type="molecule type" value="Genomic_DNA"/>
</dbReference>
<evidence type="ECO:0000313" key="2">
    <source>
        <dbReference type="EMBL" id="MBC5727149.1"/>
    </source>
</evidence>
<keyword evidence="3" id="KW-1185">Reference proteome</keyword>
<dbReference type="Proteomes" id="UP000636755">
    <property type="component" value="Unassembled WGS sequence"/>
</dbReference>
<name>A0ABR7HI05_9FIRM</name>
<feature type="domain" description="Putative Se/S carrier protein-like" evidence="1">
    <location>
        <begin position="4"/>
        <end position="71"/>
    </location>
</feature>
<dbReference type="Pfam" id="PF11823">
    <property type="entry name" value="Se_S_carrier"/>
    <property type="match status" value="1"/>
</dbReference>